<dbReference type="SUPFAM" id="SSF52172">
    <property type="entry name" value="CheY-like"/>
    <property type="match status" value="1"/>
</dbReference>
<dbReference type="Gene3D" id="3.40.50.2300">
    <property type="match status" value="1"/>
</dbReference>
<proteinExistence type="predicted"/>
<evidence type="ECO:0000313" key="3">
    <source>
        <dbReference type="EMBL" id="MDO6425090.1"/>
    </source>
</evidence>
<feature type="modified residue" description="4-aspartylphosphate" evidence="1">
    <location>
        <position position="52"/>
    </location>
</feature>
<dbReference type="InterPro" id="IPR001789">
    <property type="entry name" value="Sig_transdc_resp-reg_receiver"/>
</dbReference>
<organism evidence="3 4">
    <name type="scientific">Saccharophagus degradans</name>
    <dbReference type="NCBI Taxonomy" id="86304"/>
    <lineage>
        <taxon>Bacteria</taxon>
        <taxon>Pseudomonadati</taxon>
        <taxon>Pseudomonadota</taxon>
        <taxon>Gammaproteobacteria</taxon>
        <taxon>Cellvibrionales</taxon>
        <taxon>Cellvibrionaceae</taxon>
        <taxon>Saccharophagus</taxon>
    </lineage>
</organism>
<dbReference type="AlphaFoldDB" id="A0AAW7XCX8"/>
<dbReference type="PROSITE" id="PS50110">
    <property type="entry name" value="RESPONSE_REGULATORY"/>
    <property type="match status" value="1"/>
</dbReference>
<evidence type="ECO:0000256" key="1">
    <source>
        <dbReference type="PROSITE-ProRule" id="PRU00169"/>
    </source>
</evidence>
<comment type="caution">
    <text evidence="3">The sequence shown here is derived from an EMBL/GenBank/DDBJ whole genome shotgun (WGS) entry which is preliminary data.</text>
</comment>
<name>A0AAW7XCX8_9GAMM</name>
<feature type="domain" description="Response regulatory" evidence="2">
    <location>
        <begin position="1"/>
        <end position="89"/>
    </location>
</feature>
<reference evidence="3" key="1">
    <citation type="submission" date="2023-07" db="EMBL/GenBank/DDBJ databases">
        <title>Genome content predicts the carbon catabolic preferences of heterotrophic bacteria.</title>
        <authorList>
            <person name="Gralka M."/>
        </authorList>
    </citation>
    <scope>NUCLEOTIDE SEQUENCE</scope>
    <source>
        <strain evidence="3">I3M17_2</strain>
    </source>
</reference>
<dbReference type="Proteomes" id="UP001169760">
    <property type="component" value="Unassembled WGS sequence"/>
</dbReference>
<sequence length="89" mass="10094">NCIVIEVQLPAQRILKKYIQDMGTLTLQAAFTDALEAIQFLTTQDIDVIFLDIHLPKLSGIDFLKTLKNPPQIIFTTAFSEYAFEGYDL</sequence>
<evidence type="ECO:0000313" key="4">
    <source>
        <dbReference type="Proteomes" id="UP001169760"/>
    </source>
</evidence>
<dbReference type="Pfam" id="PF00072">
    <property type="entry name" value="Response_reg"/>
    <property type="match status" value="1"/>
</dbReference>
<feature type="non-terminal residue" evidence="3">
    <location>
        <position position="89"/>
    </location>
</feature>
<feature type="non-terminal residue" evidence="3">
    <location>
        <position position="1"/>
    </location>
</feature>
<protein>
    <submittedName>
        <fullName evidence="3">Response regulator</fullName>
    </submittedName>
</protein>
<accession>A0AAW7XCX8</accession>
<dbReference type="EMBL" id="JAUOPB010000244">
    <property type="protein sequence ID" value="MDO6425090.1"/>
    <property type="molecule type" value="Genomic_DNA"/>
</dbReference>
<keyword evidence="1" id="KW-0597">Phosphoprotein</keyword>
<gene>
    <name evidence="3" type="ORF">Q4521_21600</name>
</gene>
<dbReference type="InterPro" id="IPR011006">
    <property type="entry name" value="CheY-like_superfamily"/>
</dbReference>
<dbReference type="GO" id="GO:0000160">
    <property type="term" value="P:phosphorelay signal transduction system"/>
    <property type="evidence" value="ECO:0007669"/>
    <property type="project" value="InterPro"/>
</dbReference>
<evidence type="ECO:0000259" key="2">
    <source>
        <dbReference type="PROSITE" id="PS50110"/>
    </source>
</evidence>